<dbReference type="AlphaFoldDB" id="A0A1I2AU24"/>
<sequence>MNKIITIGFTGKRRCYLNTTRDEAIARYIQSEALFQADFDAMLTSGYADVKEIEFVDEFGAYEVYEI</sequence>
<proteinExistence type="predicted"/>
<dbReference type="Proteomes" id="UP000198598">
    <property type="component" value="Unassembled WGS sequence"/>
</dbReference>
<dbReference type="RefSeq" id="WP_093831706.1">
    <property type="nucleotide sequence ID" value="NZ_FOLQ01000014.1"/>
</dbReference>
<evidence type="ECO:0000313" key="1">
    <source>
        <dbReference type="EMBL" id="SFE47505.1"/>
    </source>
</evidence>
<accession>A0A1I2AU24</accession>
<gene>
    <name evidence="1" type="ORF">SAMN05216167_11490</name>
</gene>
<dbReference type="EMBL" id="FOLQ01000014">
    <property type="protein sequence ID" value="SFE47505.1"/>
    <property type="molecule type" value="Genomic_DNA"/>
</dbReference>
<reference evidence="1 2" key="1">
    <citation type="submission" date="2016-10" db="EMBL/GenBank/DDBJ databases">
        <authorList>
            <person name="de Groot N.N."/>
        </authorList>
    </citation>
    <scope>NUCLEOTIDE SEQUENCE [LARGE SCALE GENOMIC DNA]</scope>
    <source>
        <strain evidence="1 2">DSM 26130</strain>
    </source>
</reference>
<evidence type="ECO:0000313" key="2">
    <source>
        <dbReference type="Proteomes" id="UP000198598"/>
    </source>
</evidence>
<keyword evidence="2" id="KW-1185">Reference proteome</keyword>
<protein>
    <submittedName>
        <fullName evidence="1">Uncharacterized protein</fullName>
    </submittedName>
</protein>
<name>A0A1I2AU24_9BACT</name>
<organism evidence="1 2">
    <name type="scientific">Spirosoma endophyticum</name>
    <dbReference type="NCBI Taxonomy" id="662367"/>
    <lineage>
        <taxon>Bacteria</taxon>
        <taxon>Pseudomonadati</taxon>
        <taxon>Bacteroidota</taxon>
        <taxon>Cytophagia</taxon>
        <taxon>Cytophagales</taxon>
        <taxon>Cytophagaceae</taxon>
        <taxon>Spirosoma</taxon>
    </lineage>
</organism>